<protein>
    <submittedName>
        <fullName evidence="2">Unnamed protein product</fullName>
    </submittedName>
</protein>
<proteinExistence type="predicted"/>
<gene>
    <name evidence="2" type="ORF">Plil01_000053200</name>
</gene>
<keyword evidence="3" id="KW-1185">Reference proteome</keyword>
<reference evidence="2" key="1">
    <citation type="submission" date="2023-04" db="EMBL/GenBank/DDBJ databases">
        <title>Phytophthora lilii NBRC 32176.</title>
        <authorList>
            <person name="Ichikawa N."/>
            <person name="Sato H."/>
            <person name="Tonouchi N."/>
        </authorList>
    </citation>
    <scope>NUCLEOTIDE SEQUENCE</scope>
    <source>
        <strain evidence="2">NBRC 32176</strain>
    </source>
</reference>
<evidence type="ECO:0000313" key="2">
    <source>
        <dbReference type="EMBL" id="GMF09647.1"/>
    </source>
</evidence>
<accession>A0A9W6WLZ1</accession>
<dbReference type="Proteomes" id="UP001165083">
    <property type="component" value="Unassembled WGS sequence"/>
</dbReference>
<feature type="compositionally biased region" description="Acidic residues" evidence="1">
    <location>
        <begin position="14"/>
        <end position="32"/>
    </location>
</feature>
<dbReference type="EMBL" id="BSXW01000015">
    <property type="protein sequence ID" value="GMF09647.1"/>
    <property type="molecule type" value="Genomic_DNA"/>
</dbReference>
<evidence type="ECO:0000256" key="1">
    <source>
        <dbReference type="SAM" id="MobiDB-lite"/>
    </source>
</evidence>
<name>A0A9W6WLZ1_9STRA</name>
<comment type="caution">
    <text evidence="2">The sequence shown here is derived from an EMBL/GenBank/DDBJ whole genome shotgun (WGS) entry which is preliminary data.</text>
</comment>
<feature type="region of interest" description="Disordered" evidence="1">
    <location>
        <begin position="1"/>
        <end position="32"/>
    </location>
</feature>
<sequence length="172" mass="19253">MPPKLESKLPAGGLEDDDKQEDDEDQHEEDLQDQGPIALHHVEELEQLPVCSLDIRLTAQNESVDALVHARCSNVLQTATTYAMSMSSSMREMISPCSATIVAMRVYMPVICGIARAWQPEQLVYPQSSRLSYCNVPPRWCSPPEPHYYTSFERPHEFGTAAVASPRHFPAV</sequence>
<dbReference type="AlphaFoldDB" id="A0A9W6WLZ1"/>
<organism evidence="2 3">
    <name type="scientific">Phytophthora lilii</name>
    <dbReference type="NCBI Taxonomy" id="2077276"/>
    <lineage>
        <taxon>Eukaryota</taxon>
        <taxon>Sar</taxon>
        <taxon>Stramenopiles</taxon>
        <taxon>Oomycota</taxon>
        <taxon>Peronosporomycetes</taxon>
        <taxon>Peronosporales</taxon>
        <taxon>Peronosporaceae</taxon>
        <taxon>Phytophthora</taxon>
    </lineage>
</organism>
<evidence type="ECO:0000313" key="3">
    <source>
        <dbReference type="Proteomes" id="UP001165083"/>
    </source>
</evidence>